<comment type="caution">
    <text evidence="8">The sequence shown here is derived from an EMBL/GenBank/DDBJ whole genome shotgun (WGS) entry which is preliminary data.</text>
</comment>
<organism evidence="8 9">
    <name type="scientific">Taphrina deformans (strain PYCC 5710 / ATCC 11124 / CBS 356.35 / IMI 108563 / JCM 9778 / NBRC 8474)</name>
    <name type="common">Peach leaf curl fungus</name>
    <name type="synonym">Lalaria deformans</name>
    <dbReference type="NCBI Taxonomy" id="1097556"/>
    <lineage>
        <taxon>Eukaryota</taxon>
        <taxon>Fungi</taxon>
        <taxon>Dikarya</taxon>
        <taxon>Ascomycota</taxon>
        <taxon>Taphrinomycotina</taxon>
        <taxon>Taphrinomycetes</taxon>
        <taxon>Taphrinales</taxon>
        <taxon>Taphrinaceae</taxon>
        <taxon>Taphrina</taxon>
    </lineage>
</organism>
<dbReference type="AlphaFoldDB" id="R4XGN8"/>
<feature type="compositionally biased region" description="Polar residues" evidence="6">
    <location>
        <begin position="103"/>
        <end position="117"/>
    </location>
</feature>
<keyword evidence="9" id="KW-1185">Reference proteome</keyword>
<dbReference type="InterPro" id="IPR001138">
    <property type="entry name" value="Zn2Cys6_DnaBD"/>
</dbReference>
<comment type="subcellular location">
    <subcellularLocation>
        <location evidence="1">Nucleus</location>
    </subcellularLocation>
</comment>
<dbReference type="CDD" id="cd00067">
    <property type="entry name" value="GAL4"/>
    <property type="match status" value="1"/>
</dbReference>
<accession>R4XGN8</accession>
<feature type="region of interest" description="Disordered" evidence="6">
    <location>
        <begin position="1"/>
        <end position="28"/>
    </location>
</feature>
<evidence type="ECO:0000256" key="3">
    <source>
        <dbReference type="ARBA" id="ARBA00023125"/>
    </source>
</evidence>
<evidence type="ECO:0000256" key="1">
    <source>
        <dbReference type="ARBA" id="ARBA00004123"/>
    </source>
</evidence>
<evidence type="ECO:0000256" key="2">
    <source>
        <dbReference type="ARBA" id="ARBA00023015"/>
    </source>
</evidence>
<evidence type="ECO:0000313" key="8">
    <source>
        <dbReference type="EMBL" id="CCG83637.1"/>
    </source>
</evidence>
<dbReference type="OrthoDB" id="4150019at2759"/>
<dbReference type="InterPro" id="IPR036864">
    <property type="entry name" value="Zn2-C6_fun-type_DNA-bd_sf"/>
</dbReference>
<sequence>MAIDFPRMPAHSSAQTSPLDNDDDGNHAATAKDAGRIACARCRRLKIKCIVDDDANGRCKRCISSKSLCEDAVSTKKTLKRKDSDRVADLESTVEQLRFAITQMKQPEHSSSSANTSPDKRFELPPIQSLDSSSPKTWGHPPLSSSSGISSSSPPDSPQAFDTEGLDELIRSKIISQSEMIALFNSVKSCLASALRIPPSKNYWDLYRERPILLQVLITIASSKDALLFPVLSERTKNRLLYEYFVNSTRRLDLLQGFLLSCEFCLPGDQIGFWILHSYAVLATEVALDLKMYQPRTKPCPIQYDELEYERTLMWLYACHVGMLSSSRRQPQRVQWTDYHEECKRKLEASDNLDRRIALMTDLPRLNLEIQQAERYFTSSEVLRSFSDRVDRTEASFGSIVQDEPRMAIGFASLRLSLHETYLRSTKTNDPTNTQVVISKEICMEVAERVLKLVESLHVDRGYPSYLYVKPLHALLVVCKMTRYTKGVDDSWAQNYATRVDAVLSTQGLRGQGLARLVGGKAGAIVRWWKSSPELGKDENFVDTLQRVVNTVDAQAVTTPSDFDFQINPAMQIDSFLVLRALLFSSLSNILSSVLADETTTKAGAISSDIGSNKVTIPPRSCIDWAGPIHQKGMPGRVALNYNSRKTWSKIAPGIEVDMVVDINNVYNRVPTRQLTFYIHNSTPNTRTLVLSIFNEIGNSLRPPDQIELDGQMPARTLLLVVTSWADATYCVMMLPNDIAKQRGLAMYMLDPPPSQ</sequence>
<evidence type="ECO:0000313" key="9">
    <source>
        <dbReference type="Proteomes" id="UP000013776"/>
    </source>
</evidence>
<name>R4XGN8_TAPDE</name>
<dbReference type="CDD" id="cd12148">
    <property type="entry name" value="fungal_TF_MHR"/>
    <property type="match status" value="1"/>
</dbReference>
<dbReference type="PANTHER" id="PTHR31845:SF10">
    <property type="entry name" value="ZN(II)2CYS6 TRANSCRIPTION FACTOR (EUROFUNG)"/>
    <property type="match status" value="1"/>
</dbReference>
<dbReference type="InterPro" id="IPR051089">
    <property type="entry name" value="prtT"/>
</dbReference>
<dbReference type="Proteomes" id="UP000013776">
    <property type="component" value="Unassembled WGS sequence"/>
</dbReference>
<evidence type="ECO:0000259" key="7">
    <source>
        <dbReference type="PROSITE" id="PS00463"/>
    </source>
</evidence>
<proteinExistence type="predicted"/>
<keyword evidence="4" id="KW-0804">Transcription</keyword>
<dbReference type="STRING" id="1097556.R4XGN8"/>
<evidence type="ECO:0000256" key="5">
    <source>
        <dbReference type="ARBA" id="ARBA00023242"/>
    </source>
</evidence>
<protein>
    <submittedName>
        <fullName evidence="8">C6 zinc finger domain protein</fullName>
    </submittedName>
</protein>
<reference evidence="8 9" key="1">
    <citation type="journal article" date="2013" name="MBio">
        <title>Genome sequencing of the plant pathogen Taphrina deformans, the causal agent of peach leaf curl.</title>
        <authorList>
            <person name="Cisse O.H."/>
            <person name="Almeida J.M.G.C.F."/>
            <person name="Fonseca A."/>
            <person name="Kumar A.A."/>
            <person name="Salojaervi J."/>
            <person name="Overmyer K."/>
            <person name="Hauser P.M."/>
            <person name="Pagni M."/>
        </authorList>
    </citation>
    <scope>NUCLEOTIDE SEQUENCE [LARGE SCALE GENOMIC DNA]</scope>
    <source>
        <strain evidence="9">PYCC 5710 / ATCC 11124 / CBS 356.35 / IMI 108563 / JCM 9778 / NBRC 8474</strain>
    </source>
</reference>
<dbReference type="Gene3D" id="4.10.240.10">
    <property type="entry name" value="Zn(2)-C6 fungal-type DNA-binding domain"/>
    <property type="match status" value="1"/>
</dbReference>
<dbReference type="PANTHER" id="PTHR31845">
    <property type="entry name" value="FINGER DOMAIN PROTEIN, PUTATIVE-RELATED"/>
    <property type="match status" value="1"/>
</dbReference>
<feature type="domain" description="Zn(2)-C6 fungal-type" evidence="7">
    <location>
        <begin position="38"/>
        <end position="69"/>
    </location>
</feature>
<dbReference type="PROSITE" id="PS00463">
    <property type="entry name" value="ZN2_CY6_FUNGAL_1"/>
    <property type="match status" value="1"/>
</dbReference>
<feature type="region of interest" description="Disordered" evidence="6">
    <location>
        <begin position="102"/>
        <end position="162"/>
    </location>
</feature>
<gene>
    <name evidence="8" type="ORF">TAPDE_003842</name>
</gene>
<dbReference type="VEuPathDB" id="FungiDB:TAPDE_003842"/>
<evidence type="ECO:0000256" key="6">
    <source>
        <dbReference type="SAM" id="MobiDB-lite"/>
    </source>
</evidence>
<dbReference type="EMBL" id="CAHR02000165">
    <property type="protein sequence ID" value="CCG83637.1"/>
    <property type="molecule type" value="Genomic_DNA"/>
</dbReference>
<evidence type="ECO:0000256" key="4">
    <source>
        <dbReference type="ARBA" id="ARBA00023163"/>
    </source>
</evidence>
<dbReference type="GO" id="GO:0000976">
    <property type="term" value="F:transcription cis-regulatory region binding"/>
    <property type="evidence" value="ECO:0007669"/>
    <property type="project" value="TreeGrafter"/>
</dbReference>
<dbReference type="GO" id="GO:0005634">
    <property type="term" value="C:nucleus"/>
    <property type="evidence" value="ECO:0007669"/>
    <property type="project" value="UniProtKB-SubCell"/>
</dbReference>
<dbReference type="GO" id="GO:0000981">
    <property type="term" value="F:DNA-binding transcription factor activity, RNA polymerase II-specific"/>
    <property type="evidence" value="ECO:0007669"/>
    <property type="project" value="InterPro"/>
</dbReference>
<dbReference type="SUPFAM" id="SSF57701">
    <property type="entry name" value="Zn2/Cys6 DNA-binding domain"/>
    <property type="match status" value="1"/>
</dbReference>
<keyword evidence="2" id="KW-0805">Transcription regulation</keyword>
<keyword evidence="5" id="KW-0539">Nucleus</keyword>
<keyword evidence="3" id="KW-0238">DNA-binding</keyword>
<feature type="compositionally biased region" description="Low complexity" evidence="6">
    <location>
        <begin position="141"/>
        <end position="154"/>
    </location>
</feature>
<dbReference type="GO" id="GO:0008270">
    <property type="term" value="F:zinc ion binding"/>
    <property type="evidence" value="ECO:0007669"/>
    <property type="project" value="InterPro"/>
</dbReference>